<name>A0A081PJZ8_9SPHI</name>
<evidence type="ECO:0000313" key="1">
    <source>
        <dbReference type="EMBL" id="KEQ31021.1"/>
    </source>
</evidence>
<dbReference type="EMBL" id="JNFF01000021">
    <property type="protein sequence ID" value="KEQ31021.1"/>
    <property type="molecule type" value="Genomic_DNA"/>
</dbReference>
<sequence>MLKYVNVELSEKLNIYLAVMNHFKITKNSFHIRLKGYALLILLTCSLTAGAQEITAKGILTDENAIPLPWVNIGIKKKNIGSMSKANGKFELQIPSTSFQDTLLFSYVGYHDQAIPISAFQTGNENKIILKKSTHQLQEVVITNRKKKIRKLGTTGYTPMVWVSISFKNKNDFAEQAQLIKISEPTRLLEVRAKVAGNKKKTDSVNYRLNIYAVKDGLPGPRILEKNLIKSFSMAEREISFDLTRESIFTDKDCIVSFEYIPKGNTEHIDILSFRASITGKGGYSRKASIGDWTPMSAGSGSIYAIVEQ</sequence>
<comment type="caution">
    <text evidence="1">The sequence shown here is derived from an EMBL/GenBank/DDBJ whole genome shotgun (WGS) entry which is preliminary data.</text>
</comment>
<gene>
    <name evidence="1" type="ORF">N180_20835</name>
</gene>
<organism evidence="1 2">
    <name type="scientific">Pedobacter antarcticus 4BY</name>
    <dbReference type="NCBI Taxonomy" id="1358423"/>
    <lineage>
        <taxon>Bacteria</taxon>
        <taxon>Pseudomonadati</taxon>
        <taxon>Bacteroidota</taxon>
        <taxon>Sphingobacteriia</taxon>
        <taxon>Sphingobacteriales</taxon>
        <taxon>Sphingobacteriaceae</taxon>
        <taxon>Pedobacter</taxon>
    </lineage>
</organism>
<dbReference type="Proteomes" id="UP000028007">
    <property type="component" value="Unassembled WGS sequence"/>
</dbReference>
<reference evidence="1 2" key="1">
    <citation type="journal article" date="1992" name="Int. J. Syst. Bacteriol.">
        <title>Sphingobacterium antarcticus sp. nov. a Psychrotrophic Bacterium from the Soils of Schirmacher Oasis, Antarctica.</title>
        <authorList>
            <person name="Shivaji S."/>
            <person name="Ray M.K."/>
            <person name="Rao N.S."/>
            <person name="Saiserr L."/>
            <person name="Jagannadham M.V."/>
            <person name="Kumar G.S."/>
            <person name="Reddy G."/>
            <person name="Bhargava P.M."/>
        </authorList>
    </citation>
    <scope>NUCLEOTIDE SEQUENCE [LARGE SCALE GENOMIC DNA]</scope>
    <source>
        <strain evidence="1 2">4BY</strain>
    </source>
</reference>
<dbReference type="eggNOG" id="COG2304">
    <property type="taxonomic scope" value="Bacteria"/>
</dbReference>
<dbReference type="InterPro" id="IPR008969">
    <property type="entry name" value="CarboxyPept-like_regulatory"/>
</dbReference>
<proteinExistence type="predicted"/>
<keyword evidence="2" id="KW-1185">Reference proteome</keyword>
<protein>
    <recommendedName>
        <fullName evidence="3">TonB-dependent receptor</fullName>
    </recommendedName>
</protein>
<evidence type="ECO:0008006" key="3">
    <source>
        <dbReference type="Google" id="ProtNLM"/>
    </source>
</evidence>
<evidence type="ECO:0000313" key="2">
    <source>
        <dbReference type="Proteomes" id="UP000028007"/>
    </source>
</evidence>
<dbReference type="AlphaFoldDB" id="A0A081PJZ8"/>
<dbReference type="SUPFAM" id="SSF49464">
    <property type="entry name" value="Carboxypeptidase regulatory domain-like"/>
    <property type="match status" value="1"/>
</dbReference>
<dbReference type="Pfam" id="PF13715">
    <property type="entry name" value="CarbopepD_reg_2"/>
    <property type="match status" value="1"/>
</dbReference>
<accession>A0A081PJZ8</accession>